<dbReference type="Pfam" id="PF01638">
    <property type="entry name" value="HxlR"/>
    <property type="match status" value="1"/>
</dbReference>
<evidence type="ECO:0000256" key="3">
    <source>
        <dbReference type="ARBA" id="ARBA00023163"/>
    </source>
</evidence>
<evidence type="ECO:0000256" key="1">
    <source>
        <dbReference type="ARBA" id="ARBA00023015"/>
    </source>
</evidence>
<dbReference type="PANTHER" id="PTHR33204:SF18">
    <property type="entry name" value="TRANSCRIPTIONAL REGULATORY PROTEIN"/>
    <property type="match status" value="1"/>
</dbReference>
<dbReference type="RefSeq" id="WP_301217250.1">
    <property type="nucleotide sequence ID" value="NZ_JAROCB010000002.1"/>
</dbReference>
<dbReference type="InterPro" id="IPR011991">
    <property type="entry name" value="ArsR-like_HTH"/>
</dbReference>
<dbReference type="Proteomes" id="UP001174210">
    <property type="component" value="Unassembled WGS sequence"/>
</dbReference>
<dbReference type="PANTHER" id="PTHR33204">
    <property type="entry name" value="TRANSCRIPTIONAL REGULATOR, MARR FAMILY"/>
    <property type="match status" value="1"/>
</dbReference>
<evidence type="ECO:0000313" key="6">
    <source>
        <dbReference type="Proteomes" id="UP001174210"/>
    </source>
</evidence>
<dbReference type="PROSITE" id="PS51118">
    <property type="entry name" value="HTH_HXLR"/>
    <property type="match status" value="1"/>
</dbReference>
<dbReference type="InterPro" id="IPR002577">
    <property type="entry name" value="HTH_HxlR"/>
</dbReference>
<proteinExistence type="predicted"/>
<protein>
    <submittedName>
        <fullName evidence="5">Helix-turn-helix domain-containing protein</fullName>
    </submittedName>
</protein>
<evidence type="ECO:0000313" key="5">
    <source>
        <dbReference type="EMBL" id="MDN4596847.1"/>
    </source>
</evidence>
<keyword evidence="6" id="KW-1185">Reference proteome</keyword>
<keyword evidence="1" id="KW-0805">Transcription regulation</keyword>
<name>A0ABT8IVK1_9MICO</name>
<dbReference type="InterPro" id="IPR036390">
    <property type="entry name" value="WH_DNA-bd_sf"/>
</dbReference>
<reference evidence="5" key="1">
    <citation type="submission" date="2023-03" db="EMBL/GenBank/DDBJ databases">
        <title>MT1 and MT2 Draft Genomes of Novel Species.</title>
        <authorList>
            <person name="Venkateswaran K."/>
        </authorList>
    </citation>
    <scope>NUCLEOTIDE SEQUENCE</scope>
    <source>
        <strain evidence="5">F6_8S_P_1A</strain>
    </source>
</reference>
<comment type="caution">
    <text evidence="5">The sequence shown here is derived from an EMBL/GenBank/DDBJ whole genome shotgun (WGS) entry which is preliminary data.</text>
</comment>
<gene>
    <name evidence="5" type="ORF">P5G59_06835</name>
</gene>
<evidence type="ECO:0000256" key="2">
    <source>
        <dbReference type="ARBA" id="ARBA00023125"/>
    </source>
</evidence>
<keyword evidence="3" id="KW-0804">Transcription</keyword>
<dbReference type="InterPro" id="IPR036388">
    <property type="entry name" value="WH-like_DNA-bd_sf"/>
</dbReference>
<organism evidence="5 6">
    <name type="scientific">Leifsonia virtsii</name>
    <dbReference type="NCBI Taxonomy" id="3035915"/>
    <lineage>
        <taxon>Bacteria</taxon>
        <taxon>Bacillati</taxon>
        <taxon>Actinomycetota</taxon>
        <taxon>Actinomycetes</taxon>
        <taxon>Micrococcales</taxon>
        <taxon>Microbacteriaceae</taxon>
        <taxon>Leifsonia</taxon>
    </lineage>
</organism>
<dbReference type="Gene3D" id="1.10.10.10">
    <property type="entry name" value="Winged helix-like DNA-binding domain superfamily/Winged helix DNA-binding domain"/>
    <property type="match status" value="1"/>
</dbReference>
<keyword evidence="2" id="KW-0238">DNA-binding</keyword>
<dbReference type="EMBL" id="JAROCB010000002">
    <property type="protein sequence ID" value="MDN4596847.1"/>
    <property type="molecule type" value="Genomic_DNA"/>
</dbReference>
<evidence type="ECO:0000259" key="4">
    <source>
        <dbReference type="PROSITE" id="PS51118"/>
    </source>
</evidence>
<dbReference type="CDD" id="cd00090">
    <property type="entry name" value="HTH_ARSR"/>
    <property type="match status" value="1"/>
</dbReference>
<feature type="domain" description="HTH hxlR-type" evidence="4">
    <location>
        <begin position="12"/>
        <end position="110"/>
    </location>
</feature>
<dbReference type="SUPFAM" id="SSF46785">
    <property type="entry name" value="Winged helix' DNA-binding domain"/>
    <property type="match status" value="1"/>
</dbReference>
<sequence>MPLRSDWSTRACTIARGIDVVGDPWTLLILREAFAGALRFDEFAARTGISDKALSARLKDAVSAGLIERVEITDGPRPRAEYRLTESGADALPILHAFALWADKHAPHSERGALGINCRTCGARATSADVCLSCGNRLTAENTRWTRPGEWDGAQVDLLGVQQP</sequence>
<accession>A0ABT8IVK1</accession>